<evidence type="ECO:0000256" key="3">
    <source>
        <dbReference type="ARBA" id="ARBA00022475"/>
    </source>
</evidence>
<comment type="subcellular location">
    <subcellularLocation>
        <location evidence="1">Cell membrane</location>
        <topology evidence="1">Multi-pass membrane protein</topology>
    </subcellularLocation>
</comment>
<sequence>MSELNSAAPAGKSLFARAMRGSAFTAGSYVLTQVMRLASNLILTRILAPDAFGVMALVSVVLVGMVMFSDVGVSASIAQNKRGDDPDFLNTAFTIHAFRGTMLWLVTCALAWPLASFYHAPELKYLLPVAGISLFISGFNPTRIDTATRHLLLGKVTLLDLIAQAIGIVAMVALSLATHSVWGLVIGAIVGSLAKLVLTWVYLPGPANRFHWDKSAGHELIHFGKWIFMSTACGFALAQGDKAIFGHYLSLEQLGVYNIAYFLASFPLLLARAVNSRVMIPLYRDHHPAESAANYAKMRKLRWAISGGTLFLLGFVAIIGVPLIGFMYDERYAAAGLILVAVAWCQMPEALGITYDQSALAAGDSRNYFWLQALKAAAQTVAFLVGIQIAGLHGALFAQLIALVAVYPAVVLLAHKHRAWDWKNDVLMFAIAAVMIALGLWVNGNPFVLI</sequence>
<feature type="transmembrane region" description="Helical" evidence="7">
    <location>
        <begin position="259"/>
        <end position="280"/>
    </location>
</feature>
<dbReference type="RefSeq" id="WP_380073305.1">
    <property type="nucleotide sequence ID" value="NZ_JBHRTO010000001.1"/>
</dbReference>
<feature type="transmembrane region" description="Helical" evidence="7">
    <location>
        <begin position="396"/>
        <end position="414"/>
    </location>
</feature>
<comment type="similarity">
    <text evidence="2">Belongs to the polysaccharide synthase family.</text>
</comment>
<proteinExistence type="inferred from homology"/>
<organism evidence="8 9">
    <name type="scientific">Cypionkella sinensis</name>
    <dbReference type="NCBI Taxonomy" id="1756043"/>
    <lineage>
        <taxon>Bacteria</taxon>
        <taxon>Pseudomonadati</taxon>
        <taxon>Pseudomonadota</taxon>
        <taxon>Alphaproteobacteria</taxon>
        <taxon>Rhodobacterales</taxon>
        <taxon>Paracoccaceae</taxon>
        <taxon>Cypionkella</taxon>
    </lineage>
</organism>
<protein>
    <submittedName>
        <fullName evidence="8">Oligosaccharide flippase family protein</fullName>
    </submittedName>
</protein>
<evidence type="ECO:0000256" key="7">
    <source>
        <dbReference type="SAM" id="Phobius"/>
    </source>
</evidence>
<feature type="transmembrane region" description="Helical" evidence="7">
    <location>
        <begin position="51"/>
        <end position="73"/>
    </location>
</feature>
<feature type="transmembrane region" description="Helical" evidence="7">
    <location>
        <begin position="102"/>
        <end position="119"/>
    </location>
</feature>
<gene>
    <name evidence="8" type="ORF">ACFOGH_12000</name>
</gene>
<feature type="transmembrane region" description="Helical" evidence="7">
    <location>
        <begin position="223"/>
        <end position="239"/>
    </location>
</feature>
<keyword evidence="4 7" id="KW-0812">Transmembrane</keyword>
<accession>A0ABV7IYV3</accession>
<evidence type="ECO:0000256" key="6">
    <source>
        <dbReference type="ARBA" id="ARBA00023136"/>
    </source>
</evidence>
<feature type="transmembrane region" description="Helical" evidence="7">
    <location>
        <begin position="301"/>
        <end position="326"/>
    </location>
</feature>
<name>A0ABV7IYV3_9RHOB</name>
<feature type="transmembrane region" description="Helical" evidence="7">
    <location>
        <begin position="367"/>
        <end position="390"/>
    </location>
</feature>
<keyword evidence="3" id="KW-1003">Cell membrane</keyword>
<feature type="transmembrane region" description="Helical" evidence="7">
    <location>
        <begin position="332"/>
        <end position="355"/>
    </location>
</feature>
<dbReference type="Proteomes" id="UP001595547">
    <property type="component" value="Unassembled WGS sequence"/>
</dbReference>
<evidence type="ECO:0000256" key="5">
    <source>
        <dbReference type="ARBA" id="ARBA00022989"/>
    </source>
</evidence>
<feature type="transmembrane region" description="Helical" evidence="7">
    <location>
        <begin position="182"/>
        <end position="203"/>
    </location>
</feature>
<evidence type="ECO:0000313" key="8">
    <source>
        <dbReference type="EMBL" id="MFC3181716.1"/>
    </source>
</evidence>
<feature type="transmembrane region" description="Helical" evidence="7">
    <location>
        <begin position="156"/>
        <end position="176"/>
    </location>
</feature>
<feature type="transmembrane region" description="Helical" evidence="7">
    <location>
        <begin position="426"/>
        <end position="444"/>
    </location>
</feature>
<keyword evidence="6 7" id="KW-0472">Membrane</keyword>
<dbReference type="Pfam" id="PF13440">
    <property type="entry name" value="Polysacc_synt_3"/>
    <property type="match status" value="1"/>
</dbReference>
<dbReference type="EMBL" id="JBHRTO010000001">
    <property type="protein sequence ID" value="MFC3181716.1"/>
    <property type="molecule type" value="Genomic_DNA"/>
</dbReference>
<feature type="transmembrane region" description="Helical" evidence="7">
    <location>
        <begin position="125"/>
        <end position="144"/>
    </location>
</feature>
<keyword evidence="5 7" id="KW-1133">Transmembrane helix</keyword>
<dbReference type="InterPro" id="IPR050833">
    <property type="entry name" value="Poly_Biosynth_Transport"/>
</dbReference>
<evidence type="ECO:0000256" key="2">
    <source>
        <dbReference type="ARBA" id="ARBA00007430"/>
    </source>
</evidence>
<comment type="caution">
    <text evidence="8">The sequence shown here is derived from an EMBL/GenBank/DDBJ whole genome shotgun (WGS) entry which is preliminary data.</text>
</comment>
<evidence type="ECO:0000256" key="1">
    <source>
        <dbReference type="ARBA" id="ARBA00004651"/>
    </source>
</evidence>
<evidence type="ECO:0000313" key="9">
    <source>
        <dbReference type="Proteomes" id="UP001595547"/>
    </source>
</evidence>
<keyword evidence="9" id="KW-1185">Reference proteome</keyword>
<reference evidence="9" key="1">
    <citation type="journal article" date="2019" name="Int. J. Syst. Evol. Microbiol.">
        <title>The Global Catalogue of Microorganisms (GCM) 10K type strain sequencing project: providing services to taxonomists for standard genome sequencing and annotation.</title>
        <authorList>
            <consortium name="The Broad Institute Genomics Platform"/>
            <consortium name="The Broad Institute Genome Sequencing Center for Infectious Disease"/>
            <person name="Wu L."/>
            <person name="Ma J."/>
        </authorList>
    </citation>
    <scope>NUCLEOTIDE SEQUENCE [LARGE SCALE GENOMIC DNA]</scope>
    <source>
        <strain evidence="9">KCTC 52039</strain>
    </source>
</reference>
<dbReference type="PANTHER" id="PTHR30250:SF10">
    <property type="entry name" value="LIPOPOLYSACCHARIDE BIOSYNTHESIS PROTEIN WZXC"/>
    <property type="match status" value="1"/>
</dbReference>
<dbReference type="PANTHER" id="PTHR30250">
    <property type="entry name" value="PST FAMILY PREDICTED COLANIC ACID TRANSPORTER"/>
    <property type="match status" value="1"/>
</dbReference>
<evidence type="ECO:0000256" key="4">
    <source>
        <dbReference type="ARBA" id="ARBA00022692"/>
    </source>
</evidence>